<dbReference type="AlphaFoldDB" id="A0A5N5QNP8"/>
<evidence type="ECO:0000313" key="14">
    <source>
        <dbReference type="EMBL" id="KAB5593218.1"/>
    </source>
</evidence>
<keyword evidence="15" id="KW-1185">Reference proteome</keyword>
<dbReference type="GO" id="GO:0042729">
    <property type="term" value="C:DASH complex"/>
    <property type="evidence" value="ECO:0007669"/>
    <property type="project" value="InterPro"/>
</dbReference>
<keyword evidence="11" id="KW-0137">Centromere</keyword>
<keyword evidence="13" id="KW-0175">Coiled coil</keyword>
<dbReference type="InterPro" id="IPR013251">
    <property type="entry name" value="DASH_Spc19"/>
</dbReference>
<dbReference type="Pfam" id="PF08287">
    <property type="entry name" value="DASH_Spc19"/>
    <property type="match status" value="1"/>
</dbReference>
<keyword evidence="6" id="KW-0158">Chromosome</keyword>
<dbReference type="GO" id="GO:0005876">
    <property type="term" value="C:spindle microtubule"/>
    <property type="evidence" value="ECO:0007669"/>
    <property type="project" value="InterPro"/>
</dbReference>
<evidence type="ECO:0000256" key="9">
    <source>
        <dbReference type="ARBA" id="ARBA00023212"/>
    </source>
</evidence>
<keyword evidence="7" id="KW-0963">Cytoplasm</keyword>
<protein>
    <recommendedName>
        <fullName evidence="5">DASH complex subunit SPC19</fullName>
    </recommendedName>
    <alternativeName>
        <fullName evidence="12">Outer kinetochore protein SPC19</fullName>
    </alternativeName>
</protein>
<evidence type="ECO:0000256" key="1">
    <source>
        <dbReference type="ARBA" id="ARBA00004123"/>
    </source>
</evidence>
<keyword evidence="8" id="KW-0995">Kinetochore</keyword>
<reference evidence="14 15" key="1">
    <citation type="journal article" date="2019" name="Fungal Biol. Biotechnol.">
        <title>Draft genome sequence of fastidious pathogen Ceratobasidium theobromae, which causes vascular-streak dieback in Theobroma cacao.</title>
        <authorList>
            <person name="Ali S.S."/>
            <person name="Asman A."/>
            <person name="Shao J."/>
            <person name="Firmansyah A.P."/>
            <person name="Susilo A.W."/>
            <person name="Rosmana A."/>
            <person name="McMahon P."/>
            <person name="Junaid M."/>
            <person name="Guest D."/>
            <person name="Kheng T.Y."/>
            <person name="Meinhardt L.W."/>
            <person name="Bailey B.A."/>
        </authorList>
    </citation>
    <scope>NUCLEOTIDE SEQUENCE [LARGE SCALE GENOMIC DNA]</scope>
    <source>
        <strain evidence="14 15">CT2</strain>
    </source>
</reference>
<evidence type="ECO:0000256" key="5">
    <source>
        <dbReference type="ARBA" id="ARBA00016329"/>
    </source>
</evidence>
<comment type="caution">
    <text evidence="14">The sequence shown here is derived from an EMBL/GenBank/DDBJ whole genome shotgun (WGS) entry which is preliminary data.</text>
</comment>
<sequence length="186" mass="20376">MDIRRSLAQPRQSVFTAGGSVVPLNEGPASHLSYLHATVQMVARCSATLGEIAEEQKTEGTHDLERLIRVIENQRLFVLIDEPQLKAARSQLEDEIGPQLNALLERAEKAIDALDAKEQSLVSRISAVKSSQAAAAAKAASAATAVSKHGDARRLQLLQTRRQRAETEMEAIEEETRKLEAELMRG</sequence>
<evidence type="ECO:0000256" key="4">
    <source>
        <dbReference type="ARBA" id="ARBA00008952"/>
    </source>
</evidence>
<gene>
    <name evidence="14" type="ORF">CTheo_3300</name>
</gene>
<dbReference type="EMBL" id="SSOP01000042">
    <property type="protein sequence ID" value="KAB5593218.1"/>
    <property type="molecule type" value="Genomic_DNA"/>
</dbReference>
<proteinExistence type="inferred from homology"/>
<dbReference type="PANTHER" id="PTHR28262">
    <property type="entry name" value="DASH COMPLEX SUBUNIT SPC19"/>
    <property type="match status" value="1"/>
</dbReference>
<evidence type="ECO:0000256" key="2">
    <source>
        <dbReference type="ARBA" id="ARBA00004186"/>
    </source>
</evidence>
<dbReference type="PANTHER" id="PTHR28262:SF1">
    <property type="entry name" value="DASH COMPLEX SUBUNIT SPC19"/>
    <property type="match status" value="1"/>
</dbReference>
<evidence type="ECO:0000313" key="15">
    <source>
        <dbReference type="Proteomes" id="UP000383932"/>
    </source>
</evidence>
<comment type="similarity">
    <text evidence="4">Belongs to the DASH complex SPC19 family.</text>
</comment>
<dbReference type="OrthoDB" id="3361333at2759"/>
<name>A0A5N5QNP8_9AGAM</name>
<organism evidence="14 15">
    <name type="scientific">Ceratobasidium theobromae</name>
    <dbReference type="NCBI Taxonomy" id="1582974"/>
    <lineage>
        <taxon>Eukaryota</taxon>
        <taxon>Fungi</taxon>
        <taxon>Dikarya</taxon>
        <taxon>Basidiomycota</taxon>
        <taxon>Agaricomycotina</taxon>
        <taxon>Agaricomycetes</taxon>
        <taxon>Cantharellales</taxon>
        <taxon>Ceratobasidiaceae</taxon>
        <taxon>Ceratobasidium</taxon>
    </lineage>
</organism>
<evidence type="ECO:0000256" key="6">
    <source>
        <dbReference type="ARBA" id="ARBA00022454"/>
    </source>
</evidence>
<keyword evidence="10" id="KW-0539">Nucleus</keyword>
<keyword evidence="9" id="KW-0206">Cytoskeleton</keyword>
<accession>A0A5N5QNP8</accession>
<evidence type="ECO:0000256" key="11">
    <source>
        <dbReference type="ARBA" id="ARBA00023328"/>
    </source>
</evidence>
<evidence type="ECO:0000256" key="12">
    <source>
        <dbReference type="ARBA" id="ARBA00032583"/>
    </source>
</evidence>
<evidence type="ECO:0000256" key="7">
    <source>
        <dbReference type="ARBA" id="ARBA00022490"/>
    </source>
</evidence>
<dbReference type="GO" id="GO:0008608">
    <property type="term" value="P:attachment of spindle microtubules to kinetochore"/>
    <property type="evidence" value="ECO:0007669"/>
    <property type="project" value="InterPro"/>
</dbReference>
<dbReference type="Proteomes" id="UP000383932">
    <property type="component" value="Unassembled WGS sequence"/>
</dbReference>
<comment type="subcellular location">
    <subcellularLocation>
        <location evidence="3">Chromosome</location>
        <location evidence="3">Centromere</location>
        <location evidence="3">Kinetochore</location>
    </subcellularLocation>
    <subcellularLocation>
        <location evidence="2">Cytoplasm</location>
        <location evidence="2">Cytoskeleton</location>
        <location evidence="2">Spindle</location>
    </subcellularLocation>
    <subcellularLocation>
        <location evidence="1">Nucleus</location>
    </subcellularLocation>
</comment>
<evidence type="ECO:0000256" key="8">
    <source>
        <dbReference type="ARBA" id="ARBA00022838"/>
    </source>
</evidence>
<evidence type="ECO:0000256" key="3">
    <source>
        <dbReference type="ARBA" id="ARBA00004629"/>
    </source>
</evidence>
<evidence type="ECO:0000256" key="13">
    <source>
        <dbReference type="SAM" id="Coils"/>
    </source>
</evidence>
<evidence type="ECO:0000256" key="10">
    <source>
        <dbReference type="ARBA" id="ARBA00023242"/>
    </source>
</evidence>
<feature type="coiled-coil region" evidence="13">
    <location>
        <begin position="155"/>
        <end position="182"/>
    </location>
</feature>